<dbReference type="Gene3D" id="3.10.350.10">
    <property type="entry name" value="LysM domain"/>
    <property type="match status" value="2"/>
</dbReference>
<feature type="domain" description="LysM" evidence="1">
    <location>
        <begin position="8"/>
        <end position="62"/>
    </location>
</feature>
<evidence type="ECO:0000313" key="2">
    <source>
        <dbReference type="EMBL" id="GAI99464.1"/>
    </source>
</evidence>
<comment type="caution">
    <text evidence="2">The sequence shown here is derived from an EMBL/GenBank/DDBJ whole genome shotgun (WGS) entry which is preliminary data.</text>
</comment>
<dbReference type="InterPro" id="IPR018392">
    <property type="entry name" value="LysM"/>
</dbReference>
<dbReference type="PROSITE" id="PS51782">
    <property type="entry name" value="LYSM"/>
    <property type="match status" value="2"/>
</dbReference>
<proteinExistence type="predicted"/>
<dbReference type="SUPFAM" id="SSF54106">
    <property type="entry name" value="LysM domain"/>
    <property type="match status" value="1"/>
</dbReference>
<name>X1V4D7_9ZZZZ</name>
<feature type="non-terminal residue" evidence="2">
    <location>
        <position position="1"/>
    </location>
</feature>
<dbReference type="InterPro" id="IPR036779">
    <property type="entry name" value="LysM_dom_sf"/>
</dbReference>
<protein>
    <recommendedName>
        <fullName evidence="1">LysM domain-containing protein</fullName>
    </recommendedName>
</protein>
<dbReference type="SMART" id="SM00257">
    <property type="entry name" value="LysM"/>
    <property type="match status" value="2"/>
</dbReference>
<evidence type="ECO:0000259" key="1">
    <source>
        <dbReference type="PROSITE" id="PS51782"/>
    </source>
</evidence>
<feature type="domain" description="LysM" evidence="1">
    <location>
        <begin position="102"/>
        <end position="151"/>
    </location>
</feature>
<sequence>PAKSGWPKSYVVISGDNLSVIAKKFYGPEQGNKRANVTKIFEANRKLLKSPDEVYVGQKLVIPALPDKPKTQSLLSGPSFEMATSIGQKRTFGTAAKEILGRFYVVKQGDSLWKISAEQLGGGSRYKEISTLNTDILPSEDDLSIGMRLKMPAQ</sequence>
<dbReference type="AlphaFoldDB" id="X1V4D7"/>
<gene>
    <name evidence="2" type="ORF">S12H4_41221</name>
</gene>
<dbReference type="PANTHER" id="PTHR34700:SF8">
    <property type="entry name" value="POTASSIUM BINDING PROTEIN KBP"/>
    <property type="match status" value="1"/>
</dbReference>
<organism evidence="2">
    <name type="scientific">marine sediment metagenome</name>
    <dbReference type="NCBI Taxonomy" id="412755"/>
    <lineage>
        <taxon>unclassified sequences</taxon>
        <taxon>metagenomes</taxon>
        <taxon>ecological metagenomes</taxon>
    </lineage>
</organism>
<dbReference type="CDD" id="cd00118">
    <property type="entry name" value="LysM"/>
    <property type="match status" value="2"/>
</dbReference>
<dbReference type="InterPro" id="IPR052196">
    <property type="entry name" value="Bact_Kbp"/>
</dbReference>
<accession>X1V4D7</accession>
<dbReference type="EMBL" id="BARW01025095">
    <property type="protein sequence ID" value="GAI99464.1"/>
    <property type="molecule type" value="Genomic_DNA"/>
</dbReference>
<dbReference type="Pfam" id="PF01476">
    <property type="entry name" value="LysM"/>
    <property type="match status" value="2"/>
</dbReference>
<reference evidence="2" key="1">
    <citation type="journal article" date="2014" name="Front. Microbiol.">
        <title>High frequency of phylogenetically diverse reductive dehalogenase-homologous genes in deep subseafloor sedimentary metagenomes.</title>
        <authorList>
            <person name="Kawai M."/>
            <person name="Futagami T."/>
            <person name="Toyoda A."/>
            <person name="Takaki Y."/>
            <person name="Nishi S."/>
            <person name="Hori S."/>
            <person name="Arai W."/>
            <person name="Tsubouchi T."/>
            <person name="Morono Y."/>
            <person name="Uchiyama I."/>
            <person name="Ito T."/>
            <person name="Fujiyama A."/>
            <person name="Inagaki F."/>
            <person name="Takami H."/>
        </authorList>
    </citation>
    <scope>NUCLEOTIDE SEQUENCE</scope>
    <source>
        <strain evidence="2">Expedition CK06-06</strain>
    </source>
</reference>
<dbReference type="PANTHER" id="PTHR34700">
    <property type="entry name" value="POTASSIUM BINDING PROTEIN KBP"/>
    <property type="match status" value="1"/>
</dbReference>